<evidence type="ECO:0000256" key="1">
    <source>
        <dbReference type="SAM" id="Phobius"/>
    </source>
</evidence>
<gene>
    <name evidence="2" type="ORF">ACCB08562</name>
</gene>
<evidence type="ECO:0000313" key="2">
    <source>
        <dbReference type="EMBL" id="AEY60386.1"/>
    </source>
</evidence>
<dbReference type="AlphaFoldDB" id="V9IIS0"/>
<organism evidence="2">
    <name type="scientific">Apis cerana</name>
    <name type="common">Indian honeybee</name>
    <dbReference type="NCBI Taxonomy" id="7461"/>
    <lineage>
        <taxon>Eukaryota</taxon>
        <taxon>Metazoa</taxon>
        <taxon>Ecdysozoa</taxon>
        <taxon>Arthropoda</taxon>
        <taxon>Hexapoda</taxon>
        <taxon>Insecta</taxon>
        <taxon>Pterygota</taxon>
        <taxon>Neoptera</taxon>
        <taxon>Endopterygota</taxon>
        <taxon>Hymenoptera</taxon>
        <taxon>Apocrita</taxon>
        <taxon>Aculeata</taxon>
        <taxon>Apoidea</taxon>
        <taxon>Anthophila</taxon>
        <taxon>Apidae</taxon>
        <taxon>Apis</taxon>
    </lineage>
</organism>
<name>V9IIS0_APICE</name>
<dbReference type="EMBL" id="JR047341">
    <property type="protein sequence ID" value="AEY60386.1"/>
    <property type="molecule type" value="mRNA"/>
</dbReference>
<sequence length="139" mass="15641">MIQPFLEEGAWCYWVVSVGALLCFLGLIVACICSCRRNENKNEFLGLAGMVTLNDSQDGFNGISMTNTLHIATQDIVDNGKRSTGANRSLPDIPKDKEKDTKIQMHLYLKISMKSLKQSVIIRNSTPPFRTQEKNKYLN</sequence>
<feature type="transmembrane region" description="Helical" evidence="1">
    <location>
        <begin position="13"/>
        <end position="35"/>
    </location>
</feature>
<keyword evidence="1" id="KW-0812">Transmembrane</keyword>
<protein>
    <submittedName>
        <fullName evidence="2">Uncharacterized protein</fullName>
    </submittedName>
</protein>
<keyword evidence="1" id="KW-0472">Membrane</keyword>
<accession>V9IIS0</accession>
<proteinExistence type="evidence at transcript level"/>
<reference evidence="2" key="1">
    <citation type="submission" date="2011-11" db="EMBL/GenBank/DDBJ databases">
        <title>Decoding the brain transcriptome of the Eastern honeybee (Apis cerana) based on pyrosequencing.</title>
        <authorList>
            <person name="Sun L."/>
            <person name="Zheng H."/>
            <person name="Wang Y."/>
            <person name="Xie X."/>
            <person name="Zhu Y."/>
            <person name="Gu W."/>
            <person name="Wang S."/>
        </authorList>
    </citation>
    <scope>NUCLEOTIDE SEQUENCE</scope>
    <source>
        <tissue evidence="2">Brain</tissue>
    </source>
</reference>
<keyword evidence="1" id="KW-1133">Transmembrane helix</keyword>